<dbReference type="SUPFAM" id="SSF51735">
    <property type="entry name" value="NAD(P)-binding Rossmann-fold domains"/>
    <property type="match status" value="1"/>
</dbReference>
<dbReference type="AlphaFoldDB" id="A0A6M3LUY9"/>
<dbReference type="InterPro" id="IPR001509">
    <property type="entry name" value="Epimerase_deHydtase"/>
</dbReference>
<dbReference type="PANTHER" id="PTHR43245:SF13">
    <property type="entry name" value="UDP-D-APIOSE_UDP-D-XYLOSE SYNTHASE 2"/>
    <property type="match status" value="1"/>
</dbReference>
<feature type="domain" description="NAD-dependent epimerase/dehydratase" evidence="1">
    <location>
        <begin position="10"/>
        <end position="228"/>
    </location>
</feature>
<proteinExistence type="predicted"/>
<dbReference type="EMBL" id="MT143592">
    <property type="protein sequence ID" value="QJA98583.1"/>
    <property type="molecule type" value="Genomic_DNA"/>
</dbReference>
<organism evidence="2">
    <name type="scientific">viral metagenome</name>
    <dbReference type="NCBI Taxonomy" id="1070528"/>
    <lineage>
        <taxon>unclassified sequences</taxon>
        <taxon>metagenomes</taxon>
        <taxon>organismal metagenomes</taxon>
    </lineage>
</organism>
<protein>
    <submittedName>
        <fullName evidence="2">Putative NADH dehydrogenase</fullName>
    </submittedName>
</protein>
<dbReference type="PANTHER" id="PTHR43245">
    <property type="entry name" value="BIFUNCTIONAL POLYMYXIN RESISTANCE PROTEIN ARNA"/>
    <property type="match status" value="1"/>
</dbReference>
<evidence type="ECO:0000313" key="2">
    <source>
        <dbReference type="EMBL" id="QJA98583.1"/>
    </source>
</evidence>
<name>A0A6M3LUY9_9ZZZZ</name>
<accession>A0A6M3LUY9</accession>
<reference evidence="2" key="1">
    <citation type="submission" date="2020-03" db="EMBL/GenBank/DDBJ databases">
        <title>The deep terrestrial virosphere.</title>
        <authorList>
            <person name="Holmfeldt K."/>
            <person name="Nilsson E."/>
            <person name="Simone D."/>
            <person name="Lopez-Fernandez M."/>
            <person name="Wu X."/>
            <person name="de Brujin I."/>
            <person name="Lundin D."/>
            <person name="Andersson A."/>
            <person name="Bertilsson S."/>
            <person name="Dopson M."/>
        </authorList>
    </citation>
    <scope>NUCLEOTIDE SEQUENCE</scope>
    <source>
        <strain evidence="2">MM171A01699</strain>
        <strain evidence="3">MM171B01527</strain>
    </source>
</reference>
<gene>
    <name evidence="2" type="ORF">MM171A01699_0003</name>
    <name evidence="3" type="ORF">MM171B01527_0003</name>
</gene>
<sequence length="303" mass="35094">MDVIYEIMRILLTGCAGFIGSNIARRLIKDGHYVVGIDDMSFGFRENIYEGLFFMQMDFKDFDSKDEFDCLIHCATTNIIYGQDHPIETFKNNSEKTIDLFDRFKGKIIYLSSCSVYGKIESLCAKETESIKTNNPYSLSKYAAEQYLRCRKDFTTLRLSNVYGPGHNPRSKYCGVVNKFIYNIYNDNPIEIYDSEENTRDYTYVDDVVDAIIKAMYMSSLNTEINIGTGIQISVKELCHIINDFFPGKPLAIMRTEGRDIDDIKRRCLNNEKANKLLNWKPKTELRDGIQKTIEWLVNNNIF</sequence>
<evidence type="ECO:0000313" key="3">
    <source>
        <dbReference type="EMBL" id="QJB02059.1"/>
    </source>
</evidence>
<dbReference type="EMBL" id="MT143755">
    <property type="protein sequence ID" value="QJB02059.1"/>
    <property type="molecule type" value="Genomic_DNA"/>
</dbReference>
<evidence type="ECO:0000259" key="1">
    <source>
        <dbReference type="Pfam" id="PF01370"/>
    </source>
</evidence>
<dbReference type="InterPro" id="IPR036291">
    <property type="entry name" value="NAD(P)-bd_dom_sf"/>
</dbReference>
<dbReference type="Gene3D" id="3.40.50.720">
    <property type="entry name" value="NAD(P)-binding Rossmann-like Domain"/>
    <property type="match status" value="1"/>
</dbReference>
<dbReference type="Pfam" id="PF01370">
    <property type="entry name" value="Epimerase"/>
    <property type="match status" value="1"/>
</dbReference>
<dbReference type="InterPro" id="IPR050177">
    <property type="entry name" value="Lipid_A_modif_metabolic_enz"/>
</dbReference>